<evidence type="ECO:0000256" key="1">
    <source>
        <dbReference type="ARBA" id="ARBA00009437"/>
    </source>
</evidence>
<dbReference type="GO" id="GO:0032993">
    <property type="term" value="C:protein-DNA complex"/>
    <property type="evidence" value="ECO:0007669"/>
    <property type="project" value="TreeGrafter"/>
</dbReference>
<dbReference type="EMBL" id="JADIMS010000038">
    <property type="protein sequence ID" value="MBO8449909.1"/>
    <property type="molecule type" value="Genomic_DNA"/>
</dbReference>
<dbReference type="Gene3D" id="3.40.190.290">
    <property type="match status" value="1"/>
</dbReference>
<reference evidence="6" key="1">
    <citation type="submission" date="2020-10" db="EMBL/GenBank/DDBJ databases">
        <authorList>
            <person name="Gilroy R."/>
        </authorList>
    </citation>
    <scope>NUCLEOTIDE SEQUENCE</scope>
    <source>
        <strain evidence="6">B3-4054</strain>
    </source>
</reference>
<dbReference type="SUPFAM" id="SSF53850">
    <property type="entry name" value="Periplasmic binding protein-like II"/>
    <property type="match status" value="1"/>
</dbReference>
<feature type="domain" description="HTH lysR-type" evidence="5">
    <location>
        <begin position="1"/>
        <end position="58"/>
    </location>
</feature>
<organism evidence="6 7">
    <name type="scientific">Candidatus Avitreponema avistercoris</name>
    <dbReference type="NCBI Taxonomy" id="2840705"/>
    <lineage>
        <taxon>Bacteria</taxon>
        <taxon>Pseudomonadati</taxon>
        <taxon>Spirochaetota</taxon>
        <taxon>Spirochaetia</taxon>
        <taxon>Spirochaetales</taxon>
        <taxon>Candidatus Avitreponema</taxon>
    </lineage>
</organism>
<dbReference type="PROSITE" id="PS50931">
    <property type="entry name" value="HTH_LYSR"/>
    <property type="match status" value="1"/>
</dbReference>
<dbReference type="PRINTS" id="PR00039">
    <property type="entry name" value="HTHLYSR"/>
</dbReference>
<evidence type="ECO:0000259" key="5">
    <source>
        <dbReference type="PROSITE" id="PS50931"/>
    </source>
</evidence>
<sequence length="316" mass="35746">MYRFELKTFVAVAECRSFTAAAEKVYVSPTAVMKQMNQLEGQLGLTLFMRTNRGLSLTPAGEEFLREARAMIAHCDRLVQRLREQQEASPRILRIGDSLLNPCKPFMELWRGVSGVFPQIKIQILPFEDTARGIQDVIAQIGKTYDFIAGPMNSRDWSSRINFYPLGSYKKMVAVPLGHPLAGKEKLSPEDLHGYTMTMVSRGDSPVNDALRSFLEREHPQICLYDAGWHYDISTYNDCAENGRLLLNMECWKDVHPGFVTIPVDWDFSLPYGVFYAKDPPPLVEEVLAAIRDFCTKPESTGQNRGIPKPASGYIR</sequence>
<dbReference type="InterPro" id="IPR005119">
    <property type="entry name" value="LysR_subst-bd"/>
</dbReference>
<dbReference type="GO" id="GO:0003700">
    <property type="term" value="F:DNA-binding transcription factor activity"/>
    <property type="evidence" value="ECO:0007669"/>
    <property type="project" value="InterPro"/>
</dbReference>
<dbReference type="Gene3D" id="1.10.10.10">
    <property type="entry name" value="Winged helix-like DNA-binding domain superfamily/Winged helix DNA-binding domain"/>
    <property type="match status" value="1"/>
</dbReference>
<dbReference type="FunFam" id="1.10.10.10:FF:000001">
    <property type="entry name" value="LysR family transcriptional regulator"/>
    <property type="match status" value="1"/>
</dbReference>
<dbReference type="AlphaFoldDB" id="A0A9D9HGE9"/>
<keyword evidence="4" id="KW-0804">Transcription</keyword>
<dbReference type="InterPro" id="IPR036388">
    <property type="entry name" value="WH-like_DNA-bd_sf"/>
</dbReference>
<evidence type="ECO:0000256" key="4">
    <source>
        <dbReference type="ARBA" id="ARBA00023163"/>
    </source>
</evidence>
<dbReference type="InterPro" id="IPR000847">
    <property type="entry name" value="LysR_HTH_N"/>
</dbReference>
<evidence type="ECO:0000313" key="7">
    <source>
        <dbReference type="Proteomes" id="UP000823616"/>
    </source>
</evidence>
<name>A0A9D9HGE9_9SPIR</name>
<proteinExistence type="inferred from homology"/>
<dbReference type="GO" id="GO:0003677">
    <property type="term" value="F:DNA binding"/>
    <property type="evidence" value="ECO:0007669"/>
    <property type="project" value="UniProtKB-KW"/>
</dbReference>
<dbReference type="Pfam" id="PF00126">
    <property type="entry name" value="HTH_1"/>
    <property type="match status" value="1"/>
</dbReference>
<keyword evidence="3" id="KW-0238">DNA-binding</keyword>
<reference evidence="6" key="2">
    <citation type="journal article" date="2021" name="PeerJ">
        <title>Extensive microbial diversity within the chicken gut microbiome revealed by metagenomics and culture.</title>
        <authorList>
            <person name="Gilroy R."/>
            <person name="Ravi A."/>
            <person name="Getino M."/>
            <person name="Pursley I."/>
            <person name="Horton D.L."/>
            <person name="Alikhan N.F."/>
            <person name="Baker D."/>
            <person name="Gharbi K."/>
            <person name="Hall N."/>
            <person name="Watson M."/>
            <person name="Adriaenssens E.M."/>
            <person name="Foster-Nyarko E."/>
            <person name="Jarju S."/>
            <person name="Secka A."/>
            <person name="Antonio M."/>
            <person name="Oren A."/>
            <person name="Chaudhuri R.R."/>
            <person name="La Ragione R."/>
            <person name="Hildebrand F."/>
            <person name="Pallen M.J."/>
        </authorList>
    </citation>
    <scope>NUCLEOTIDE SEQUENCE</scope>
    <source>
        <strain evidence="6">B3-4054</strain>
    </source>
</reference>
<keyword evidence="2" id="KW-0805">Transcription regulation</keyword>
<evidence type="ECO:0000256" key="3">
    <source>
        <dbReference type="ARBA" id="ARBA00023125"/>
    </source>
</evidence>
<dbReference type="CDD" id="cd05466">
    <property type="entry name" value="PBP2_LTTR_substrate"/>
    <property type="match status" value="1"/>
</dbReference>
<comment type="caution">
    <text evidence="6">The sequence shown here is derived from an EMBL/GenBank/DDBJ whole genome shotgun (WGS) entry which is preliminary data.</text>
</comment>
<dbReference type="Pfam" id="PF03466">
    <property type="entry name" value="LysR_substrate"/>
    <property type="match status" value="1"/>
</dbReference>
<dbReference type="PANTHER" id="PTHR30346">
    <property type="entry name" value="TRANSCRIPTIONAL DUAL REGULATOR HCAR-RELATED"/>
    <property type="match status" value="1"/>
</dbReference>
<gene>
    <name evidence="6" type="ORF">IAA96_02260</name>
</gene>
<evidence type="ECO:0000256" key="2">
    <source>
        <dbReference type="ARBA" id="ARBA00023015"/>
    </source>
</evidence>
<evidence type="ECO:0000313" key="6">
    <source>
        <dbReference type="EMBL" id="MBO8449909.1"/>
    </source>
</evidence>
<dbReference type="InterPro" id="IPR036390">
    <property type="entry name" value="WH_DNA-bd_sf"/>
</dbReference>
<dbReference type="Proteomes" id="UP000823616">
    <property type="component" value="Unassembled WGS sequence"/>
</dbReference>
<accession>A0A9D9HGE9</accession>
<dbReference type="PANTHER" id="PTHR30346:SF0">
    <property type="entry name" value="HCA OPERON TRANSCRIPTIONAL ACTIVATOR HCAR"/>
    <property type="match status" value="1"/>
</dbReference>
<comment type="similarity">
    <text evidence="1">Belongs to the LysR transcriptional regulatory family.</text>
</comment>
<dbReference type="SUPFAM" id="SSF46785">
    <property type="entry name" value="Winged helix' DNA-binding domain"/>
    <property type="match status" value="1"/>
</dbReference>
<protein>
    <submittedName>
        <fullName evidence="6">LysR family transcriptional regulator</fullName>
    </submittedName>
</protein>